<dbReference type="Proteomes" id="UP000789831">
    <property type="component" value="Unassembled WGS sequence"/>
</dbReference>
<evidence type="ECO:0000313" key="1">
    <source>
        <dbReference type="EMBL" id="CAG8689562.1"/>
    </source>
</evidence>
<protein>
    <submittedName>
        <fullName evidence="1">6812_t:CDS:1</fullName>
    </submittedName>
</protein>
<keyword evidence="2" id="KW-1185">Reference proteome</keyword>
<sequence>METHLVGSINIESDISEATLYLKNQGYQVEHYHISSRSTQ</sequence>
<organism evidence="1 2">
    <name type="scientific">Ambispora gerdemannii</name>
    <dbReference type="NCBI Taxonomy" id="144530"/>
    <lineage>
        <taxon>Eukaryota</taxon>
        <taxon>Fungi</taxon>
        <taxon>Fungi incertae sedis</taxon>
        <taxon>Mucoromycota</taxon>
        <taxon>Glomeromycotina</taxon>
        <taxon>Glomeromycetes</taxon>
        <taxon>Archaeosporales</taxon>
        <taxon>Ambisporaceae</taxon>
        <taxon>Ambispora</taxon>
    </lineage>
</organism>
<name>A0A9N9ES42_9GLOM</name>
<accession>A0A9N9ES42</accession>
<evidence type="ECO:0000313" key="2">
    <source>
        <dbReference type="Proteomes" id="UP000789831"/>
    </source>
</evidence>
<comment type="caution">
    <text evidence="1">The sequence shown here is derived from an EMBL/GenBank/DDBJ whole genome shotgun (WGS) entry which is preliminary data.</text>
</comment>
<feature type="non-terminal residue" evidence="1">
    <location>
        <position position="40"/>
    </location>
</feature>
<dbReference type="AlphaFoldDB" id="A0A9N9ES42"/>
<gene>
    <name evidence="1" type="ORF">AGERDE_LOCUS13051</name>
</gene>
<dbReference type="EMBL" id="CAJVPL010013816">
    <property type="protein sequence ID" value="CAG8689562.1"/>
    <property type="molecule type" value="Genomic_DNA"/>
</dbReference>
<proteinExistence type="predicted"/>
<reference evidence="1" key="1">
    <citation type="submission" date="2021-06" db="EMBL/GenBank/DDBJ databases">
        <authorList>
            <person name="Kallberg Y."/>
            <person name="Tangrot J."/>
            <person name="Rosling A."/>
        </authorList>
    </citation>
    <scope>NUCLEOTIDE SEQUENCE</scope>
    <source>
        <strain evidence="1">MT106</strain>
    </source>
</reference>